<feature type="transmembrane region" description="Helical" evidence="1">
    <location>
        <begin position="434"/>
        <end position="453"/>
    </location>
</feature>
<feature type="transmembrane region" description="Helical" evidence="1">
    <location>
        <begin position="126"/>
        <end position="155"/>
    </location>
</feature>
<dbReference type="EMBL" id="LQZG01000003">
    <property type="protein sequence ID" value="OAB86970.1"/>
    <property type="molecule type" value="Genomic_DNA"/>
</dbReference>
<feature type="transmembrane region" description="Helical" evidence="1">
    <location>
        <begin position="88"/>
        <end position="105"/>
    </location>
</feature>
<dbReference type="RefSeq" id="WP_068275522.1">
    <property type="nucleotide sequence ID" value="NZ_LQZG01000003.1"/>
</dbReference>
<gene>
    <name evidence="2" type="ORF">AWH69_11300</name>
</gene>
<feature type="transmembrane region" description="Helical" evidence="1">
    <location>
        <begin position="191"/>
        <end position="211"/>
    </location>
</feature>
<keyword evidence="1" id="KW-1133">Transmembrane helix</keyword>
<name>A0A176QBC0_9MICO</name>
<feature type="transmembrane region" description="Helical" evidence="1">
    <location>
        <begin position="236"/>
        <end position="256"/>
    </location>
</feature>
<dbReference type="AlphaFoldDB" id="A0A176QBC0"/>
<accession>A0A176QBC0</accession>
<keyword evidence="1" id="KW-0472">Membrane</keyword>
<evidence type="ECO:0000313" key="3">
    <source>
        <dbReference type="Proteomes" id="UP000076976"/>
    </source>
</evidence>
<protein>
    <recommendedName>
        <fullName evidence="4">Polyketide antibiotic transporter</fullName>
    </recommendedName>
</protein>
<organism evidence="2 3">
    <name type="scientific">Janibacter melonis</name>
    <dbReference type="NCBI Taxonomy" id="262209"/>
    <lineage>
        <taxon>Bacteria</taxon>
        <taxon>Bacillati</taxon>
        <taxon>Actinomycetota</taxon>
        <taxon>Actinomycetes</taxon>
        <taxon>Micrococcales</taxon>
        <taxon>Intrasporangiaceae</taxon>
        <taxon>Janibacter</taxon>
    </lineage>
</organism>
<feature type="transmembrane region" description="Helical" evidence="1">
    <location>
        <begin position="389"/>
        <end position="414"/>
    </location>
</feature>
<comment type="caution">
    <text evidence="2">The sequence shown here is derived from an EMBL/GenBank/DDBJ whole genome shotgun (WGS) entry which is preliminary data.</text>
</comment>
<dbReference type="Proteomes" id="UP000076976">
    <property type="component" value="Unassembled WGS sequence"/>
</dbReference>
<feature type="transmembrane region" description="Helical" evidence="1">
    <location>
        <begin position="504"/>
        <end position="524"/>
    </location>
</feature>
<dbReference type="STRING" id="262209.AWH69_11300"/>
<evidence type="ECO:0008006" key="4">
    <source>
        <dbReference type="Google" id="ProtNLM"/>
    </source>
</evidence>
<keyword evidence="3" id="KW-1185">Reference proteome</keyword>
<feature type="transmembrane region" description="Helical" evidence="1">
    <location>
        <begin position="295"/>
        <end position="316"/>
    </location>
</feature>
<feature type="transmembrane region" description="Helical" evidence="1">
    <location>
        <begin position="23"/>
        <end position="45"/>
    </location>
</feature>
<feature type="transmembrane region" description="Helical" evidence="1">
    <location>
        <begin position="344"/>
        <end position="368"/>
    </location>
</feature>
<sequence>MNLGLTGTGELARLVLRRDRVRLPAWVLGLGGLVAWSAVGVQSVYDTPAKVAGYAATVGTSPVSRLMSGRQAGIDTIGGITANEISQVAQLGVCLMVAFLVVRHTRGDEEAGRSELVRSGVVGRHAATLTALLYAVAAAVAVGGITAASMLGVGLGTAGSVAYAVGLVLLGACFAAVALVAAQLTSTARTALALAGAAVGVAYLVRGLGAIRDDALVWLSPFGWAQEMQAFGTERWWPAGLLVVATAALLVAAAWLETRRDHSGALLHPRPGPARASRWLASPFALVLRVQRGALVGWVVGLAALAVIYGAVIPTIPHLLASNPEIGQYIGASGSAQEGLVDAFVRYVLLFLAVVSTAFGVACVTRLHGEEESGRGGLVLAAAVPRTRWVGATVAVACAGSLLLLLASGLGLVVGYVLGGGEGVSPTGVVGGQLSYLPAVLVVVGVAVLLVGARPRAVPLAWVVVGAVAVLALLGQSLGLPEGVERVSPFAVLPGVPVEPFDPVPGGVELVVVAALVAGGTWAYRRRDLG</sequence>
<evidence type="ECO:0000256" key="1">
    <source>
        <dbReference type="SAM" id="Phobius"/>
    </source>
</evidence>
<evidence type="ECO:0000313" key="2">
    <source>
        <dbReference type="EMBL" id="OAB86970.1"/>
    </source>
</evidence>
<proteinExistence type="predicted"/>
<feature type="transmembrane region" description="Helical" evidence="1">
    <location>
        <begin position="460"/>
        <end position="480"/>
    </location>
</feature>
<keyword evidence="1" id="KW-0812">Transmembrane</keyword>
<feature type="transmembrane region" description="Helical" evidence="1">
    <location>
        <begin position="161"/>
        <end position="184"/>
    </location>
</feature>
<reference evidence="2 3" key="1">
    <citation type="submission" date="2016-01" db="EMBL/GenBank/DDBJ databases">
        <title>Janibacter melonis strain CD11_4 genome sequencing and assembly.</title>
        <authorList>
            <person name="Nair G.R."/>
            <person name="Kaur G."/>
            <person name="Chander A.M."/>
            <person name="Mayilraj S."/>
        </authorList>
    </citation>
    <scope>NUCLEOTIDE SEQUENCE [LARGE SCALE GENOMIC DNA]</scope>
    <source>
        <strain evidence="2 3">CD11-4</strain>
    </source>
</reference>